<dbReference type="Proteomes" id="UP000077342">
    <property type="component" value="Unassembled WGS sequence"/>
</dbReference>
<comment type="caution">
    <text evidence="1">The sequence shown here is derived from an EMBL/GenBank/DDBJ whole genome shotgun (WGS) entry which is preliminary data.</text>
</comment>
<keyword evidence="2" id="KW-1185">Reference proteome</keyword>
<evidence type="ECO:0000313" key="1">
    <source>
        <dbReference type="EMBL" id="KZS63065.1"/>
    </source>
</evidence>
<proteinExistence type="predicted"/>
<reference evidence="2" key="1">
    <citation type="submission" date="2016-04" db="EMBL/GenBank/DDBJ databases">
        <authorList>
            <person name="Strapagiel D."/>
            <person name="Borowka P."/>
            <person name="Marciniak B."/>
            <person name="Bakula Z."/>
            <person name="Van Ingen J."/>
            <person name="Safianowska A."/>
            <person name="Dziadek J."/>
            <person name="Jagielski T."/>
        </authorList>
    </citation>
    <scope>NUCLEOTIDE SEQUENCE [LARGE SCALE GENOMIC DNA]</scope>
    <source>
        <strain evidence="2">1010001458</strain>
    </source>
</reference>
<sequence length="285" mass="31919">MGQCYWIDLGEGSADEYAAIPGADYLIVDHDGSWHDIVGQVTEVYSAAAKSEKPVVLIVDSMTAEWELLKDWASKRARESKFAQKRLREDPNAEIKPSMNLWNDAGDRHHHLMRLLMTFPGIVVMTARGKDVAALDGDGKPIPGAREYRVEGHKMLPYDASVWVRLSRDEPPTVIGCRSVHSGLRPGVDPPQRYPEFSLEHLIFEVLKINPAEAQAREVTDLIADEFALANSARAALGDFLRLHKIAYKPVAERFYSERDEELETCMDPTAIFDFLKTLKAEAAA</sequence>
<name>A0A164B353_9MYCO</name>
<accession>A0A164B353</accession>
<dbReference type="AlphaFoldDB" id="A0A164B353"/>
<evidence type="ECO:0000313" key="2">
    <source>
        <dbReference type="Proteomes" id="UP000077342"/>
    </source>
</evidence>
<gene>
    <name evidence="1" type="ORF">A4G28_04325</name>
</gene>
<organism evidence="1 2">
    <name type="scientific">Mycobacterium ostraviense</name>
    <dbReference type="NCBI Taxonomy" id="2738409"/>
    <lineage>
        <taxon>Bacteria</taxon>
        <taxon>Bacillati</taxon>
        <taxon>Actinomycetota</taxon>
        <taxon>Actinomycetes</taxon>
        <taxon>Mycobacteriales</taxon>
        <taxon>Mycobacteriaceae</taxon>
        <taxon>Mycobacterium</taxon>
    </lineage>
</organism>
<dbReference type="EMBL" id="LWCI01000100">
    <property type="protein sequence ID" value="KZS63065.1"/>
    <property type="molecule type" value="Genomic_DNA"/>
</dbReference>
<protein>
    <submittedName>
        <fullName evidence="1">Uncharacterized protein</fullName>
    </submittedName>
</protein>